<dbReference type="GO" id="GO:0006094">
    <property type="term" value="P:gluconeogenesis"/>
    <property type="evidence" value="ECO:0007669"/>
    <property type="project" value="TreeGrafter"/>
</dbReference>
<evidence type="ECO:0000256" key="8">
    <source>
        <dbReference type="ARBA" id="ARBA00022723"/>
    </source>
</evidence>
<evidence type="ECO:0000256" key="17">
    <source>
        <dbReference type="SAM" id="MobiDB-lite"/>
    </source>
</evidence>
<evidence type="ECO:0000256" key="10">
    <source>
        <dbReference type="ARBA" id="ARBA00022777"/>
    </source>
</evidence>
<evidence type="ECO:0000256" key="14">
    <source>
        <dbReference type="RuleBase" id="RU000532"/>
    </source>
</evidence>
<evidence type="ECO:0000256" key="7">
    <source>
        <dbReference type="ARBA" id="ARBA00022679"/>
    </source>
</evidence>
<evidence type="ECO:0000256" key="4">
    <source>
        <dbReference type="ARBA" id="ARBA00004838"/>
    </source>
</evidence>
<dbReference type="FunFam" id="3.40.50.1260:FF:000019">
    <property type="entry name" value="Phosphoglycerate kinase 1"/>
    <property type="match status" value="1"/>
</dbReference>
<evidence type="ECO:0000313" key="19">
    <source>
        <dbReference type="Proteomes" id="UP000314982"/>
    </source>
</evidence>
<dbReference type="HAMAP" id="MF_00145">
    <property type="entry name" value="Phosphoglyc_kinase"/>
    <property type="match status" value="1"/>
</dbReference>
<keyword evidence="9" id="KW-0547">Nucleotide-binding</keyword>
<dbReference type="PRINTS" id="PR00477">
    <property type="entry name" value="PHGLYCKINASE"/>
</dbReference>
<evidence type="ECO:0000256" key="15">
    <source>
        <dbReference type="RuleBase" id="RU000696"/>
    </source>
</evidence>
<organism evidence="18 19">
    <name type="scientific">Hucho hucho</name>
    <name type="common">huchen</name>
    <dbReference type="NCBI Taxonomy" id="62062"/>
    <lineage>
        <taxon>Eukaryota</taxon>
        <taxon>Metazoa</taxon>
        <taxon>Chordata</taxon>
        <taxon>Craniata</taxon>
        <taxon>Vertebrata</taxon>
        <taxon>Euteleostomi</taxon>
        <taxon>Actinopterygii</taxon>
        <taxon>Neopterygii</taxon>
        <taxon>Teleostei</taxon>
        <taxon>Protacanthopterygii</taxon>
        <taxon>Salmoniformes</taxon>
        <taxon>Salmonidae</taxon>
        <taxon>Salmoninae</taxon>
        <taxon>Hucho</taxon>
    </lineage>
</organism>
<evidence type="ECO:0000256" key="5">
    <source>
        <dbReference type="ARBA" id="ARBA00008982"/>
    </source>
</evidence>
<keyword evidence="13" id="KW-0324">Glycolysis</keyword>
<feature type="region of interest" description="Disordered" evidence="17">
    <location>
        <begin position="243"/>
        <end position="262"/>
    </location>
</feature>
<evidence type="ECO:0000256" key="6">
    <source>
        <dbReference type="ARBA" id="ARBA00013061"/>
    </source>
</evidence>
<dbReference type="Pfam" id="PF00162">
    <property type="entry name" value="PGK"/>
    <property type="match status" value="2"/>
</dbReference>
<dbReference type="Gene3D" id="3.40.50.1260">
    <property type="entry name" value="Phosphoglycerate kinase, N-terminal domain"/>
    <property type="match status" value="3"/>
</dbReference>
<dbReference type="GO" id="GO:0004618">
    <property type="term" value="F:phosphoglycerate kinase activity"/>
    <property type="evidence" value="ECO:0007669"/>
    <property type="project" value="UniProtKB-EC"/>
</dbReference>
<dbReference type="UniPathway" id="UPA00109">
    <property type="reaction ID" value="UER00185"/>
</dbReference>
<accession>A0A4W5P2B1</accession>
<keyword evidence="16" id="KW-0175">Coiled coil</keyword>
<evidence type="ECO:0000256" key="13">
    <source>
        <dbReference type="ARBA" id="ARBA00023152"/>
    </source>
</evidence>
<dbReference type="GO" id="GO:0043531">
    <property type="term" value="F:ADP binding"/>
    <property type="evidence" value="ECO:0007669"/>
    <property type="project" value="TreeGrafter"/>
</dbReference>
<reference evidence="18" key="2">
    <citation type="submission" date="2025-08" db="UniProtKB">
        <authorList>
            <consortium name="Ensembl"/>
        </authorList>
    </citation>
    <scope>IDENTIFICATION</scope>
</reference>
<evidence type="ECO:0000256" key="12">
    <source>
        <dbReference type="ARBA" id="ARBA00022842"/>
    </source>
</evidence>
<evidence type="ECO:0000256" key="16">
    <source>
        <dbReference type="SAM" id="Coils"/>
    </source>
</evidence>
<evidence type="ECO:0000256" key="3">
    <source>
        <dbReference type="ARBA" id="ARBA00004496"/>
    </source>
</evidence>
<dbReference type="GO" id="GO:0005829">
    <property type="term" value="C:cytosol"/>
    <property type="evidence" value="ECO:0007669"/>
    <property type="project" value="TreeGrafter"/>
</dbReference>
<dbReference type="PANTHER" id="PTHR11406:SF0">
    <property type="entry name" value="PHOSPHOGLYCERATE KINASE"/>
    <property type="match status" value="1"/>
</dbReference>
<keyword evidence="7 14" id="KW-0808">Transferase</keyword>
<dbReference type="Proteomes" id="UP000314982">
    <property type="component" value="Unassembled WGS sequence"/>
</dbReference>
<dbReference type="EC" id="2.7.2.3" evidence="6 14"/>
<dbReference type="FunFam" id="3.40.50.1260:FF:000031">
    <property type="entry name" value="Phosphoglycerate kinase 1"/>
    <property type="match status" value="1"/>
</dbReference>
<keyword evidence="19" id="KW-1185">Reference proteome</keyword>
<protein>
    <recommendedName>
        <fullName evidence="6 14">Phosphoglycerate kinase</fullName>
        <ecNumber evidence="6 14">2.7.2.3</ecNumber>
    </recommendedName>
</protein>
<dbReference type="AlphaFoldDB" id="A0A4W5P2B1"/>
<comment type="subunit">
    <text evidence="15">Monomer.</text>
</comment>
<comment type="pathway">
    <text evidence="4 14">Carbohydrate degradation; glycolysis; pyruvate from D-glyceraldehyde 3-phosphate: step 2/5.</text>
</comment>
<dbReference type="InterPro" id="IPR015824">
    <property type="entry name" value="Phosphoglycerate_kinase_N"/>
</dbReference>
<dbReference type="InterPro" id="IPR036043">
    <property type="entry name" value="Phosphoglycerate_kinase_sf"/>
</dbReference>
<keyword evidence="11" id="KW-0067">ATP-binding</keyword>
<dbReference type="GO" id="GO:0046872">
    <property type="term" value="F:metal ion binding"/>
    <property type="evidence" value="ECO:0007669"/>
    <property type="project" value="UniProtKB-KW"/>
</dbReference>
<dbReference type="Ensembl" id="ENSHHUT00000057616.1">
    <property type="protein sequence ID" value="ENSHHUP00000055685.1"/>
    <property type="gene ID" value="ENSHHUG00000033260.1"/>
</dbReference>
<reference evidence="19" key="1">
    <citation type="submission" date="2018-06" db="EMBL/GenBank/DDBJ databases">
        <title>Genome assembly of Danube salmon.</title>
        <authorList>
            <person name="Macqueen D.J."/>
            <person name="Gundappa M.K."/>
        </authorList>
    </citation>
    <scope>NUCLEOTIDE SEQUENCE [LARGE SCALE GENOMIC DNA]</scope>
</reference>
<dbReference type="GO" id="GO:0006096">
    <property type="term" value="P:glycolytic process"/>
    <property type="evidence" value="ECO:0007669"/>
    <property type="project" value="UniProtKB-UniPathway"/>
</dbReference>
<evidence type="ECO:0000256" key="11">
    <source>
        <dbReference type="ARBA" id="ARBA00022840"/>
    </source>
</evidence>
<proteinExistence type="inferred from homology"/>
<evidence type="ECO:0000313" key="18">
    <source>
        <dbReference type="Ensembl" id="ENSHHUP00000055685.1"/>
    </source>
</evidence>
<keyword evidence="8" id="KW-0479">Metal-binding</keyword>
<keyword evidence="12" id="KW-0460">Magnesium</keyword>
<keyword evidence="10 14" id="KW-0418">Kinase</keyword>
<dbReference type="InterPro" id="IPR001576">
    <property type="entry name" value="Phosphoglycerate_kinase"/>
</dbReference>
<feature type="compositionally biased region" description="Polar residues" evidence="17">
    <location>
        <begin position="251"/>
        <end position="262"/>
    </location>
</feature>
<dbReference type="PANTHER" id="PTHR11406">
    <property type="entry name" value="PHOSPHOGLYCERATE KINASE"/>
    <property type="match status" value="1"/>
</dbReference>
<dbReference type="SUPFAM" id="SSF53748">
    <property type="entry name" value="Phosphoglycerate kinase"/>
    <property type="match status" value="2"/>
</dbReference>
<comment type="cofactor">
    <cofactor evidence="2">
        <name>Mg(2+)</name>
        <dbReference type="ChEBI" id="CHEBI:18420"/>
    </cofactor>
</comment>
<comment type="subcellular location">
    <subcellularLocation>
        <location evidence="3">Cytoplasm</location>
    </subcellularLocation>
</comment>
<feature type="coiled-coil region" evidence="16">
    <location>
        <begin position="328"/>
        <end position="390"/>
    </location>
</feature>
<evidence type="ECO:0000256" key="1">
    <source>
        <dbReference type="ARBA" id="ARBA00000642"/>
    </source>
</evidence>
<evidence type="ECO:0000256" key="2">
    <source>
        <dbReference type="ARBA" id="ARBA00001946"/>
    </source>
</evidence>
<dbReference type="GO" id="GO:0005524">
    <property type="term" value="F:ATP binding"/>
    <property type="evidence" value="ECO:0007669"/>
    <property type="project" value="UniProtKB-KW"/>
</dbReference>
<sequence>MNSALPIACLSGKPPQMKTCGVCHGDWLLQLADRCFIRVDFNVPMKDHNITNNQRIKAAVPTIKHCLDHGAKAVVLMSHLGRPDGNPMPDKFSLQPVAAELKSLLGKDVHFLKDCVGPDVEKACADPAAGSVILLENLRFHVAEEGKGKDASGNKGEGIEVLPEAQRELLLNILKKPPGVQRCEMDKGSKELWKALNNMMDVALDVHQKAWQAEPDALASSGTLQCIVSMENGHLIIQSPEEERAGFGKESQVSVSKPDNGTNELKAQLNAEAEKRKKAEESLLKQGVALQKEQRRAAKLEKYWSDTLQELQTLKWVTRRKCAPHDEAEELKRRLKIFQDLLGKTEEEKKCLREEIEDLNEECAVQRECIENLKRDKGELQAKVVELVQVTESQDEQTQTGESSIVPQGVSCQTSTLIDGHSQTDTQAYLISVINQTDSLAKSHKNEVSQTCPSHVGVNHDACEYDPSALQKAQCTQEEEWWWDSEREMDDECYALNYEEPTNSTKATQEQIDSFRASLSKLGDVYVNDAFGTAHRAHSSMVGVNLSQKAAGFLMKKELDYFAMALEKPARPFLAILGGAKVKDKIQLINNMLDQVNEMIIGGGMAFTFLKVLNNMEIGTSLYDDEGAKIVKELMAKAEKNKVKINLPVDFITADKFDEHAQTGTATVAAGIPAGWMGLDCGPESNKCFAEAVGRAKQIVWNGPVGVFEFENFAKGTKSLMDKVVEVTKSGCITIIGGGDTATCCAKWGTEDKVSHVSTGGGASLELLEGKVLPGVDALSSA</sequence>
<evidence type="ECO:0000256" key="9">
    <source>
        <dbReference type="ARBA" id="ARBA00022741"/>
    </source>
</evidence>
<comment type="catalytic activity">
    <reaction evidence="1 14">
        <text>(2R)-3-phosphoglycerate + ATP = (2R)-3-phospho-glyceroyl phosphate + ADP</text>
        <dbReference type="Rhea" id="RHEA:14801"/>
        <dbReference type="ChEBI" id="CHEBI:30616"/>
        <dbReference type="ChEBI" id="CHEBI:57604"/>
        <dbReference type="ChEBI" id="CHEBI:58272"/>
        <dbReference type="ChEBI" id="CHEBI:456216"/>
        <dbReference type="EC" id="2.7.2.3"/>
    </reaction>
</comment>
<name>A0A4W5P2B1_9TELE</name>
<comment type="similarity">
    <text evidence="5 14">Belongs to the phosphoglycerate kinase family.</text>
</comment>
<reference evidence="18" key="3">
    <citation type="submission" date="2025-09" db="UniProtKB">
        <authorList>
            <consortium name="Ensembl"/>
        </authorList>
    </citation>
    <scope>IDENTIFICATION</scope>
</reference>
<dbReference type="GeneTree" id="ENSGT00390000008820"/>
<dbReference type="STRING" id="62062.ENSHHUP00000055685"/>